<name>A0A1M5QK53_9CLOT</name>
<dbReference type="Proteomes" id="UP000184447">
    <property type="component" value="Unassembled WGS sequence"/>
</dbReference>
<dbReference type="SMART" id="SM00448">
    <property type="entry name" value="REC"/>
    <property type="match status" value="1"/>
</dbReference>
<dbReference type="CDD" id="cd07709">
    <property type="entry name" value="flavodiiron_proteins_MBL-fold"/>
    <property type="match status" value="1"/>
</dbReference>
<sequence>MDIKYGCEEIYENIYWVGSYDKLNGLHCNPYLIIDGDEAILIDPGSVIDFEIVYKNVTSLIDIEKLKYIVLSHQDPDICSSTPLFEKKGVNAKIITHWRTGTIADHYGIKSKKYIVNENRYEITLKSGRKLKFIPTPYLHFPGAIVTYDAESKILFSSDLFGAISTKWSLYADESYMEVMKTFHEHYMPGNQILRPVMEVFLKMDISMIASQHGSIIKENVKNYIMELRDLQCGVLLNPIKKELMKSGGYTFLCNKILDRLKATFKEKDILKCFEGTDIELNKDTLNITNFYCTELELWENFFEIIYTIKGARWITVIQPMVTNLIIEYETVMPEIFRSKMMESENLLIELRDKNKKLTDRISQLNKNIKETSDSIMKCPITNFYNEEFFAGYLSKELNILVQEKFKSKRALLYIDIDNINKINNIYGNAIGDETIKNLAYILNSMKEETHLIFKRKAPGFAYFITGISKSEAIELAETIRNKVEKSEIFIESITVSIGLISFDEIYDGFEENKEKLLKEIMKATQYRLIAAKRLGMNMVVGNSDFKNYKETIGKILIVDKDYTNMDVLKTAFKYENFHVLTAENGYEALKVIEKESPDLIISEIMLPKMEGFILREKMIEDSKEKSIPFIVMSHQKNEDSVIRAMALEVDYYFQKPFLLSEMIGVVKKIIKGVTVNGNND</sequence>
<dbReference type="Gene3D" id="3.40.50.2300">
    <property type="match status" value="1"/>
</dbReference>
<dbReference type="Pfam" id="PF19583">
    <property type="entry name" value="ODP"/>
    <property type="match status" value="1"/>
</dbReference>
<evidence type="ECO:0000256" key="4">
    <source>
        <dbReference type="SAM" id="Coils"/>
    </source>
</evidence>
<dbReference type="NCBIfam" id="TIGR00254">
    <property type="entry name" value="GGDEF"/>
    <property type="match status" value="1"/>
</dbReference>
<evidence type="ECO:0000313" key="8">
    <source>
        <dbReference type="Proteomes" id="UP000184447"/>
    </source>
</evidence>
<accession>A0A1M5QK53</accession>
<dbReference type="Pfam" id="PF00072">
    <property type="entry name" value="Response_reg"/>
    <property type="match status" value="1"/>
</dbReference>
<feature type="domain" description="Response regulatory" evidence="5">
    <location>
        <begin position="555"/>
        <end position="671"/>
    </location>
</feature>
<dbReference type="SUPFAM" id="SSF56281">
    <property type="entry name" value="Metallo-hydrolase/oxidoreductase"/>
    <property type="match status" value="1"/>
</dbReference>
<evidence type="ECO:0000256" key="1">
    <source>
        <dbReference type="ARBA" id="ARBA00018672"/>
    </source>
</evidence>
<evidence type="ECO:0000259" key="5">
    <source>
        <dbReference type="PROSITE" id="PS50110"/>
    </source>
</evidence>
<protein>
    <recommendedName>
        <fullName evidence="1">Stage 0 sporulation protein A homolog</fullName>
    </recommendedName>
</protein>
<dbReference type="OrthoDB" id="9768433at2"/>
<dbReference type="PANTHER" id="PTHR43041">
    <property type="entry name" value="HYDROLASE, METALLO-BETA-LACTAMASE SUPERFAMILY"/>
    <property type="match status" value="1"/>
</dbReference>
<dbReference type="AlphaFoldDB" id="A0A1M5QK53"/>
<dbReference type="PROSITE" id="PS50887">
    <property type="entry name" value="GGDEF"/>
    <property type="match status" value="1"/>
</dbReference>
<comment type="caution">
    <text evidence="3">Lacks conserved residue(s) required for the propagation of feature annotation.</text>
</comment>
<organism evidence="7 8">
    <name type="scientific">Clostridium grantii DSM 8605</name>
    <dbReference type="NCBI Taxonomy" id="1121316"/>
    <lineage>
        <taxon>Bacteria</taxon>
        <taxon>Bacillati</taxon>
        <taxon>Bacillota</taxon>
        <taxon>Clostridia</taxon>
        <taxon>Eubacteriales</taxon>
        <taxon>Clostridiaceae</taxon>
        <taxon>Clostridium</taxon>
    </lineage>
</organism>
<dbReference type="PANTHER" id="PTHR43041:SF1">
    <property type="entry name" value="METALLO-BETA-LACTAMASE DOMAIN-CONTAINING PROTEIN"/>
    <property type="match status" value="1"/>
</dbReference>
<proteinExistence type="predicted"/>
<dbReference type="InterPro" id="IPR011006">
    <property type="entry name" value="CheY-like_superfamily"/>
</dbReference>
<dbReference type="RefSeq" id="WP_073335950.1">
    <property type="nucleotide sequence ID" value="NZ_FQXM01000002.1"/>
</dbReference>
<dbReference type="CDD" id="cd00156">
    <property type="entry name" value="REC"/>
    <property type="match status" value="1"/>
</dbReference>
<dbReference type="Gene3D" id="3.60.15.10">
    <property type="entry name" value="Ribonuclease Z/Hydroxyacylglutathione hydrolase-like"/>
    <property type="match status" value="1"/>
</dbReference>
<dbReference type="InterPro" id="IPR000160">
    <property type="entry name" value="GGDEF_dom"/>
</dbReference>
<dbReference type="GO" id="GO:0000160">
    <property type="term" value="P:phosphorelay signal transduction system"/>
    <property type="evidence" value="ECO:0007669"/>
    <property type="project" value="InterPro"/>
</dbReference>
<dbReference type="SUPFAM" id="SSF52172">
    <property type="entry name" value="CheY-like"/>
    <property type="match status" value="1"/>
</dbReference>
<gene>
    <name evidence="7" type="ORF">SAMN02745207_00137</name>
</gene>
<dbReference type="PROSITE" id="PS50110">
    <property type="entry name" value="RESPONSE_REGULATORY"/>
    <property type="match status" value="1"/>
</dbReference>
<dbReference type="InterPro" id="IPR001789">
    <property type="entry name" value="Sig_transdc_resp-reg_receiver"/>
</dbReference>
<evidence type="ECO:0000256" key="3">
    <source>
        <dbReference type="PROSITE-ProRule" id="PRU00169"/>
    </source>
</evidence>
<dbReference type="InterPro" id="IPR001279">
    <property type="entry name" value="Metallo-B-lactamas"/>
</dbReference>
<dbReference type="STRING" id="1121316.SAMN02745207_00137"/>
<evidence type="ECO:0000256" key="2">
    <source>
        <dbReference type="ARBA" id="ARBA00024867"/>
    </source>
</evidence>
<dbReference type="Gene3D" id="3.30.70.270">
    <property type="match status" value="1"/>
</dbReference>
<dbReference type="SMART" id="SM00849">
    <property type="entry name" value="Lactamase_B"/>
    <property type="match status" value="1"/>
</dbReference>
<dbReference type="SMART" id="SM00267">
    <property type="entry name" value="GGDEF"/>
    <property type="match status" value="1"/>
</dbReference>
<evidence type="ECO:0000313" key="7">
    <source>
        <dbReference type="EMBL" id="SHH14221.1"/>
    </source>
</evidence>
<evidence type="ECO:0000259" key="6">
    <source>
        <dbReference type="PROSITE" id="PS50887"/>
    </source>
</evidence>
<dbReference type="InterPro" id="IPR045761">
    <property type="entry name" value="ODP_dom"/>
</dbReference>
<feature type="coiled-coil region" evidence="4">
    <location>
        <begin position="341"/>
        <end position="375"/>
    </location>
</feature>
<dbReference type="InterPro" id="IPR036866">
    <property type="entry name" value="RibonucZ/Hydroxyglut_hydro"/>
</dbReference>
<dbReference type="InterPro" id="IPR043128">
    <property type="entry name" value="Rev_trsase/Diguanyl_cyclase"/>
</dbReference>
<reference evidence="7 8" key="1">
    <citation type="submission" date="2016-11" db="EMBL/GenBank/DDBJ databases">
        <authorList>
            <person name="Jaros S."/>
            <person name="Januszkiewicz K."/>
            <person name="Wedrychowicz H."/>
        </authorList>
    </citation>
    <scope>NUCLEOTIDE SEQUENCE [LARGE SCALE GENOMIC DNA]</scope>
    <source>
        <strain evidence="7 8">DSM 8605</strain>
    </source>
</reference>
<comment type="function">
    <text evidence="2">May play the central regulatory role in sporulation. It may be an element of the effector pathway responsible for the activation of sporulation genes in response to nutritional stress. Spo0A may act in concert with spo0H (a sigma factor) to control the expression of some genes that are critical to the sporulation process.</text>
</comment>
<dbReference type="SUPFAM" id="SSF55073">
    <property type="entry name" value="Nucleotide cyclase"/>
    <property type="match status" value="1"/>
</dbReference>
<keyword evidence="4" id="KW-0175">Coiled coil</keyword>
<keyword evidence="8" id="KW-1185">Reference proteome</keyword>
<dbReference type="EMBL" id="FQXM01000002">
    <property type="protein sequence ID" value="SHH14221.1"/>
    <property type="molecule type" value="Genomic_DNA"/>
</dbReference>
<feature type="domain" description="GGDEF" evidence="6">
    <location>
        <begin position="408"/>
        <end position="545"/>
    </location>
</feature>
<dbReference type="Pfam" id="PF00990">
    <property type="entry name" value="GGDEF"/>
    <property type="match status" value="1"/>
</dbReference>
<dbReference type="InterPro" id="IPR029787">
    <property type="entry name" value="Nucleotide_cyclase"/>
</dbReference>